<feature type="region of interest" description="Disordered" evidence="4">
    <location>
        <begin position="269"/>
        <end position="356"/>
    </location>
</feature>
<dbReference type="SMART" id="SM00360">
    <property type="entry name" value="RRM"/>
    <property type="match status" value="2"/>
</dbReference>
<dbReference type="GO" id="GO:0003729">
    <property type="term" value="F:mRNA binding"/>
    <property type="evidence" value="ECO:0007669"/>
    <property type="project" value="TreeGrafter"/>
</dbReference>
<dbReference type="PROSITE" id="PS50102">
    <property type="entry name" value="RRM"/>
    <property type="match status" value="2"/>
</dbReference>
<protein>
    <submittedName>
        <fullName evidence="6">Rna recognition motif-containing protein</fullName>
    </submittedName>
</protein>
<evidence type="ECO:0000256" key="4">
    <source>
        <dbReference type="SAM" id="MobiDB-lite"/>
    </source>
</evidence>
<feature type="compositionally biased region" description="Basic and acidic residues" evidence="4">
    <location>
        <begin position="286"/>
        <end position="308"/>
    </location>
</feature>
<dbReference type="PANTHER" id="PTHR48032:SF6">
    <property type="entry name" value="RNA-BINDING (RRM_RBD_RNP MOTIFS) FAMILY PROTEIN"/>
    <property type="match status" value="1"/>
</dbReference>
<dbReference type="Gene3D" id="3.30.70.330">
    <property type="match status" value="2"/>
</dbReference>
<dbReference type="EMBL" id="MIGC01001338">
    <property type="protein sequence ID" value="PHJ23031.1"/>
    <property type="molecule type" value="Genomic_DNA"/>
</dbReference>
<evidence type="ECO:0000256" key="3">
    <source>
        <dbReference type="PROSITE-ProRule" id="PRU00176"/>
    </source>
</evidence>
<feature type="domain" description="RRM" evidence="5">
    <location>
        <begin position="105"/>
        <end position="182"/>
    </location>
</feature>
<feature type="compositionally biased region" description="Pro residues" evidence="4">
    <location>
        <begin position="31"/>
        <end position="48"/>
    </location>
</feature>
<feature type="compositionally biased region" description="Low complexity" evidence="4">
    <location>
        <begin position="497"/>
        <end position="512"/>
    </location>
</feature>
<dbReference type="GO" id="GO:0006417">
    <property type="term" value="P:regulation of translation"/>
    <property type="evidence" value="ECO:0007669"/>
    <property type="project" value="TreeGrafter"/>
</dbReference>
<dbReference type="RefSeq" id="XP_067924708.1">
    <property type="nucleotide sequence ID" value="XM_068063314.1"/>
</dbReference>
<dbReference type="InterPro" id="IPR000504">
    <property type="entry name" value="RRM_dom"/>
</dbReference>
<gene>
    <name evidence="6" type="ORF">CSUI_003116</name>
</gene>
<dbReference type="InterPro" id="IPR035979">
    <property type="entry name" value="RBD_domain_sf"/>
</dbReference>
<dbReference type="OrthoDB" id="331358at2759"/>
<name>A0A2C6KG71_9APIC</name>
<evidence type="ECO:0000313" key="7">
    <source>
        <dbReference type="Proteomes" id="UP000221165"/>
    </source>
</evidence>
<keyword evidence="2 3" id="KW-0694">RNA-binding</keyword>
<feature type="compositionally biased region" description="Basic and acidic residues" evidence="4">
    <location>
        <begin position="50"/>
        <end position="67"/>
    </location>
</feature>
<accession>A0A2C6KG71</accession>
<organism evidence="6 7">
    <name type="scientific">Cystoisospora suis</name>
    <dbReference type="NCBI Taxonomy" id="483139"/>
    <lineage>
        <taxon>Eukaryota</taxon>
        <taxon>Sar</taxon>
        <taxon>Alveolata</taxon>
        <taxon>Apicomplexa</taxon>
        <taxon>Conoidasida</taxon>
        <taxon>Coccidia</taxon>
        <taxon>Eucoccidiorida</taxon>
        <taxon>Eimeriorina</taxon>
        <taxon>Sarcocystidae</taxon>
        <taxon>Cystoisospora</taxon>
    </lineage>
</organism>
<reference evidence="6 7" key="1">
    <citation type="journal article" date="2017" name="Int. J. Parasitol.">
        <title>The genome of the protozoan parasite Cystoisospora suis and a reverse vaccinology approach to identify vaccine candidates.</title>
        <authorList>
            <person name="Palmieri N."/>
            <person name="Shrestha A."/>
            <person name="Ruttkowski B."/>
            <person name="Beck T."/>
            <person name="Vogl C."/>
            <person name="Tomley F."/>
            <person name="Blake D.P."/>
            <person name="Joachim A."/>
        </authorList>
    </citation>
    <scope>NUCLEOTIDE SEQUENCE [LARGE SCALE GENOMIC DNA]</scope>
    <source>
        <strain evidence="6 7">Wien I</strain>
    </source>
</reference>
<evidence type="ECO:0000259" key="5">
    <source>
        <dbReference type="PROSITE" id="PS50102"/>
    </source>
</evidence>
<feature type="domain" description="RRM" evidence="5">
    <location>
        <begin position="197"/>
        <end position="282"/>
    </location>
</feature>
<dbReference type="PANTHER" id="PTHR48032">
    <property type="entry name" value="RNA-BINDING PROTEIN MUSASHI HOMOLOG RBP6"/>
    <property type="match status" value="1"/>
</dbReference>
<dbReference type="AlphaFoldDB" id="A0A2C6KG71"/>
<keyword evidence="1" id="KW-0677">Repeat</keyword>
<dbReference type="VEuPathDB" id="ToxoDB:CSUI_003116"/>
<evidence type="ECO:0000256" key="2">
    <source>
        <dbReference type="ARBA" id="ARBA00022884"/>
    </source>
</evidence>
<feature type="compositionally biased region" description="Basic and acidic residues" evidence="4">
    <location>
        <begin position="93"/>
        <end position="102"/>
    </location>
</feature>
<sequence length="512" mass="52933">MFHVPVAAVATPPVGMFGPPAGPVAFAPSPFAGPPPGASPHHGYPPPGADWHHPGPEVCVPEREPAGRHRGSPFPGYEWAPSSGRRRTSPGRRGGDARSKSLEENKVFIGNLSQRTTTESLTAYMTRFGLVDDAVVMIDKATGASRGFGFVTFAEGSAVSACVRADQHIIDGQDVDIRRAVPRGQPVMKAAEEEMQNKVFIGGVPDSVTEDRLASFFSERFGAVKKVSLMHDKHTGRSRGFGFVTFQYAHSAQHAVGRHDIDGHMIEAKKAEPRFGVNKASSGSSESERRGEDRSRRSEYGRGGEDAFGRSQPAPLYGAGPPIDGFGLAEPLPVDAYPSGPMRRGHYPPPQAARPTTRGELDGYTNPGGGAPARAYAAPADPYASMAPGLHYAPGAAAAATSPSAGSPATPAGVFALPAAAAAAASNPYTTAGAPAGAAGAAVHGVTPASMYSQLYPAGGVGAEPVAATDGYGQYVASPLTGSGGADPYDLGRSAVGRQGRYGRSGSRVHPY</sequence>
<dbReference type="Pfam" id="PF00076">
    <property type="entry name" value="RRM_1"/>
    <property type="match status" value="2"/>
</dbReference>
<evidence type="ECO:0000256" key="1">
    <source>
        <dbReference type="ARBA" id="ARBA00022737"/>
    </source>
</evidence>
<keyword evidence="7" id="KW-1185">Reference proteome</keyword>
<feature type="region of interest" description="Disordered" evidence="4">
    <location>
        <begin position="27"/>
        <end position="102"/>
    </location>
</feature>
<dbReference type="SUPFAM" id="SSF54928">
    <property type="entry name" value="RNA-binding domain, RBD"/>
    <property type="match status" value="2"/>
</dbReference>
<dbReference type="InterPro" id="IPR012677">
    <property type="entry name" value="Nucleotide-bd_a/b_plait_sf"/>
</dbReference>
<dbReference type="Proteomes" id="UP000221165">
    <property type="component" value="Unassembled WGS sequence"/>
</dbReference>
<dbReference type="GeneID" id="94426525"/>
<proteinExistence type="predicted"/>
<comment type="caution">
    <text evidence="6">The sequence shown here is derived from an EMBL/GenBank/DDBJ whole genome shotgun (WGS) entry which is preliminary data.</text>
</comment>
<evidence type="ECO:0000313" key="6">
    <source>
        <dbReference type="EMBL" id="PHJ23031.1"/>
    </source>
</evidence>
<feature type="region of interest" description="Disordered" evidence="4">
    <location>
        <begin position="480"/>
        <end position="512"/>
    </location>
</feature>